<dbReference type="Proteomes" id="UP000642070">
    <property type="component" value="Unassembled WGS sequence"/>
</dbReference>
<reference evidence="1" key="2">
    <citation type="submission" date="2020-09" db="EMBL/GenBank/DDBJ databases">
        <authorList>
            <person name="Sun Q."/>
            <person name="Ohkuma M."/>
        </authorList>
    </citation>
    <scope>NUCLEOTIDE SEQUENCE</scope>
    <source>
        <strain evidence="1">JCM 19831</strain>
    </source>
</reference>
<sequence>MTALGGDPFQLRQVQMLDGSLYLHAGDVVACLRAQAVRYGELADSGSVGASERLIYRTASQTLARYADQLDVAAIGCVTTNNDLINQPRKD</sequence>
<reference evidence="1" key="1">
    <citation type="journal article" date="2014" name="Int. J. Syst. Evol. Microbiol.">
        <title>Complete genome sequence of Corynebacterium casei LMG S-19264T (=DSM 44701T), isolated from a smear-ripened cheese.</title>
        <authorList>
            <consortium name="US DOE Joint Genome Institute (JGI-PGF)"/>
            <person name="Walter F."/>
            <person name="Albersmeier A."/>
            <person name="Kalinowski J."/>
            <person name="Ruckert C."/>
        </authorList>
    </citation>
    <scope>NUCLEOTIDE SEQUENCE</scope>
    <source>
        <strain evidence="1">JCM 19831</strain>
    </source>
</reference>
<name>A0A917U3E9_9ACTN</name>
<dbReference type="EMBL" id="BMPI01000035">
    <property type="protein sequence ID" value="GGM52667.1"/>
    <property type="molecule type" value="Genomic_DNA"/>
</dbReference>
<gene>
    <name evidence="1" type="ORF">GCM10007977_062820</name>
</gene>
<accession>A0A917U3E9</accession>
<organism evidence="1 2">
    <name type="scientific">Dactylosporangium sucinum</name>
    <dbReference type="NCBI Taxonomy" id="1424081"/>
    <lineage>
        <taxon>Bacteria</taxon>
        <taxon>Bacillati</taxon>
        <taxon>Actinomycetota</taxon>
        <taxon>Actinomycetes</taxon>
        <taxon>Micromonosporales</taxon>
        <taxon>Micromonosporaceae</taxon>
        <taxon>Dactylosporangium</taxon>
    </lineage>
</organism>
<dbReference type="AlphaFoldDB" id="A0A917U3E9"/>
<protein>
    <submittedName>
        <fullName evidence="1">Uncharacterized protein</fullName>
    </submittedName>
</protein>
<evidence type="ECO:0000313" key="2">
    <source>
        <dbReference type="Proteomes" id="UP000642070"/>
    </source>
</evidence>
<dbReference type="RefSeq" id="WP_190253596.1">
    <property type="nucleotide sequence ID" value="NZ_BMPI01000035.1"/>
</dbReference>
<comment type="caution">
    <text evidence="1">The sequence shown here is derived from an EMBL/GenBank/DDBJ whole genome shotgun (WGS) entry which is preliminary data.</text>
</comment>
<keyword evidence="2" id="KW-1185">Reference proteome</keyword>
<evidence type="ECO:0000313" key="1">
    <source>
        <dbReference type="EMBL" id="GGM52667.1"/>
    </source>
</evidence>
<proteinExistence type="predicted"/>